<dbReference type="EMBL" id="CM007900">
    <property type="protein sequence ID" value="OTG08009.1"/>
    <property type="molecule type" value="Genomic_DNA"/>
</dbReference>
<feature type="transmembrane region" description="Helical" evidence="1">
    <location>
        <begin position="30"/>
        <end position="50"/>
    </location>
</feature>
<reference evidence="2" key="3">
    <citation type="submission" date="2020-06" db="EMBL/GenBank/DDBJ databases">
        <title>Helianthus annuus Genome sequencing and assembly Release 2.</title>
        <authorList>
            <person name="Gouzy J."/>
            <person name="Langlade N."/>
            <person name="Munos S."/>
        </authorList>
    </citation>
    <scope>NUCLEOTIDE SEQUENCE</scope>
    <source>
        <tissue evidence="2">Leaves</tissue>
    </source>
</reference>
<evidence type="ECO:0000313" key="2">
    <source>
        <dbReference type="EMBL" id="KAF5782388.1"/>
    </source>
</evidence>
<protein>
    <submittedName>
        <fullName evidence="3">Uncharacterized protein</fullName>
    </submittedName>
</protein>
<dbReference type="AlphaFoldDB" id="A0A251TB70"/>
<keyword evidence="1" id="KW-0812">Transmembrane</keyword>
<sequence length="97" mass="11121">MGIADPGAGNNEIAAIPVPWSSMRNENNRFWICVLVAIPFCVLHVLLHLIEFNQDDLFVYNICHHMIKHSCMYHLARSSRCKSCRAKELRTGKKIPE</sequence>
<dbReference type="Proteomes" id="UP000215914">
    <property type="component" value="Chromosome 11"/>
</dbReference>
<evidence type="ECO:0000313" key="4">
    <source>
        <dbReference type="Proteomes" id="UP000215914"/>
    </source>
</evidence>
<keyword evidence="4" id="KW-1185">Reference proteome</keyword>
<dbReference type="EMBL" id="MNCJ02000326">
    <property type="protein sequence ID" value="KAF5782388.1"/>
    <property type="molecule type" value="Genomic_DNA"/>
</dbReference>
<dbReference type="InParanoid" id="A0A251TB70"/>
<organism evidence="3 4">
    <name type="scientific">Helianthus annuus</name>
    <name type="common">Common sunflower</name>
    <dbReference type="NCBI Taxonomy" id="4232"/>
    <lineage>
        <taxon>Eukaryota</taxon>
        <taxon>Viridiplantae</taxon>
        <taxon>Streptophyta</taxon>
        <taxon>Embryophyta</taxon>
        <taxon>Tracheophyta</taxon>
        <taxon>Spermatophyta</taxon>
        <taxon>Magnoliopsida</taxon>
        <taxon>eudicotyledons</taxon>
        <taxon>Gunneridae</taxon>
        <taxon>Pentapetalae</taxon>
        <taxon>asterids</taxon>
        <taxon>campanulids</taxon>
        <taxon>Asterales</taxon>
        <taxon>Asteraceae</taxon>
        <taxon>Asteroideae</taxon>
        <taxon>Heliantheae alliance</taxon>
        <taxon>Heliantheae</taxon>
        <taxon>Helianthus</taxon>
    </lineage>
</organism>
<name>A0A251TB70_HELAN</name>
<keyword evidence="1" id="KW-1133">Transmembrane helix</keyword>
<evidence type="ECO:0000313" key="3">
    <source>
        <dbReference type="EMBL" id="OTG08009.1"/>
    </source>
</evidence>
<keyword evidence="1" id="KW-0472">Membrane</keyword>
<evidence type="ECO:0000256" key="1">
    <source>
        <dbReference type="SAM" id="Phobius"/>
    </source>
</evidence>
<proteinExistence type="predicted"/>
<reference evidence="2 4" key="1">
    <citation type="journal article" date="2017" name="Nature">
        <title>The sunflower genome provides insights into oil metabolism, flowering and Asterid evolution.</title>
        <authorList>
            <person name="Badouin H."/>
            <person name="Gouzy J."/>
            <person name="Grassa C.J."/>
            <person name="Murat F."/>
            <person name="Staton S.E."/>
            <person name="Cottret L."/>
            <person name="Lelandais-Briere C."/>
            <person name="Owens G.L."/>
            <person name="Carrere S."/>
            <person name="Mayjonade B."/>
            <person name="Legrand L."/>
            <person name="Gill N."/>
            <person name="Kane N.C."/>
            <person name="Bowers J.E."/>
            <person name="Hubner S."/>
            <person name="Bellec A."/>
            <person name="Berard A."/>
            <person name="Berges H."/>
            <person name="Blanchet N."/>
            <person name="Boniface M.C."/>
            <person name="Brunel D."/>
            <person name="Catrice O."/>
            <person name="Chaidir N."/>
            <person name="Claudel C."/>
            <person name="Donnadieu C."/>
            <person name="Faraut T."/>
            <person name="Fievet G."/>
            <person name="Helmstetter N."/>
            <person name="King M."/>
            <person name="Knapp S.J."/>
            <person name="Lai Z."/>
            <person name="Le Paslier M.C."/>
            <person name="Lippi Y."/>
            <person name="Lorenzon L."/>
            <person name="Mandel J.R."/>
            <person name="Marage G."/>
            <person name="Marchand G."/>
            <person name="Marquand E."/>
            <person name="Bret-Mestries E."/>
            <person name="Morien E."/>
            <person name="Nambeesan S."/>
            <person name="Nguyen T."/>
            <person name="Pegot-Espagnet P."/>
            <person name="Pouilly N."/>
            <person name="Raftis F."/>
            <person name="Sallet E."/>
            <person name="Schiex T."/>
            <person name="Thomas J."/>
            <person name="Vandecasteele C."/>
            <person name="Vares D."/>
            <person name="Vear F."/>
            <person name="Vautrin S."/>
            <person name="Crespi M."/>
            <person name="Mangin B."/>
            <person name="Burke J.M."/>
            <person name="Salse J."/>
            <person name="Munos S."/>
            <person name="Vincourt P."/>
            <person name="Rieseberg L.H."/>
            <person name="Langlade N.B."/>
        </authorList>
    </citation>
    <scope>NUCLEOTIDE SEQUENCE [LARGE SCALE GENOMIC DNA]</scope>
    <source>
        <strain evidence="4">cv. SF193</strain>
        <tissue evidence="2">Leaves</tissue>
    </source>
</reference>
<accession>A0A251TB70</accession>
<gene>
    <name evidence="3" type="ORF">HannXRQ_Chr11g0336871</name>
    <name evidence="2" type="ORF">HanXRQr2_Chr11g0495291</name>
</gene>
<reference evidence="3" key="2">
    <citation type="submission" date="2017-02" db="EMBL/GenBank/DDBJ databases">
        <title>Sunflower complete genome.</title>
        <authorList>
            <person name="Langlade N."/>
            <person name="Munos S."/>
        </authorList>
    </citation>
    <scope>NUCLEOTIDE SEQUENCE [LARGE SCALE GENOMIC DNA]</scope>
    <source>
        <tissue evidence="3">Leaves</tissue>
    </source>
</reference>
<dbReference type="Gramene" id="mRNA:HanXRQr2_Chr11g0495291">
    <property type="protein sequence ID" value="mRNA:HanXRQr2_Chr11g0495291"/>
    <property type="gene ID" value="HanXRQr2_Chr11g0495291"/>
</dbReference>